<gene>
    <name evidence="2" type="ORF">HHI36_017147</name>
</gene>
<evidence type="ECO:0000313" key="3">
    <source>
        <dbReference type="Proteomes" id="UP001516400"/>
    </source>
</evidence>
<dbReference type="AlphaFoldDB" id="A0ABD2NMP8"/>
<keyword evidence="3" id="KW-1185">Reference proteome</keyword>
<protein>
    <submittedName>
        <fullName evidence="2">Uncharacterized protein</fullName>
    </submittedName>
</protein>
<name>A0ABD2NMP8_9CUCU</name>
<evidence type="ECO:0000313" key="2">
    <source>
        <dbReference type="EMBL" id="KAL3279641.1"/>
    </source>
</evidence>
<accession>A0ABD2NMP8</accession>
<organism evidence="2 3">
    <name type="scientific">Cryptolaemus montrouzieri</name>
    <dbReference type="NCBI Taxonomy" id="559131"/>
    <lineage>
        <taxon>Eukaryota</taxon>
        <taxon>Metazoa</taxon>
        <taxon>Ecdysozoa</taxon>
        <taxon>Arthropoda</taxon>
        <taxon>Hexapoda</taxon>
        <taxon>Insecta</taxon>
        <taxon>Pterygota</taxon>
        <taxon>Neoptera</taxon>
        <taxon>Endopterygota</taxon>
        <taxon>Coleoptera</taxon>
        <taxon>Polyphaga</taxon>
        <taxon>Cucujiformia</taxon>
        <taxon>Coccinelloidea</taxon>
        <taxon>Coccinellidae</taxon>
        <taxon>Scymninae</taxon>
        <taxon>Scymnini</taxon>
        <taxon>Cryptolaemus</taxon>
    </lineage>
</organism>
<reference evidence="2 3" key="1">
    <citation type="journal article" date="2021" name="BMC Biol.">
        <title>Horizontally acquired antibacterial genes associated with adaptive radiation of ladybird beetles.</title>
        <authorList>
            <person name="Li H.S."/>
            <person name="Tang X.F."/>
            <person name="Huang Y.H."/>
            <person name="Xu Z.Y."/>
            <person name="Chen M.L."/>
            <person name="Du X.Y."/>
            <person name="Qiu B.Y."/>
            <person name="Chen P.T."/>
            <person name="Zhang W."/>
            <person name="Slipinski A."/>
            <person name="Escalona H.E."/>
            <person name="Waterhouse R.M."/>
            <person name="Zwick A."/>
            <person name="Pang H."/>
        </authorList>
    </citation>
    <scope>NUCLEOTIDE SEQUENCE [LARGE SCALE GENOMIC DNA]</scope>
    <source>
        <strain evidence="2">SYSU2018</strain>
    </source>
</reference>
<evidence type="ECO:0000256" key="1">
    <source>
        <dbReference type="SAM" id="MobiDB-lite"/>
    </source>
</evidence>
<dbReference type="EMBL" id="JABFTP020000124">
    <property type="protein sequence ID" value="KAL3279641.1"/>
    <property type="molecule type" value="Genomic_DNA"/>
</dbReference>
<proteinExistence type="predicted"/>
<sequence length="88" mass="9789">MTPLSSAPKANGWRENTDWNENANLEKNNHGKTVLDERPDHILPINDTPHNICVCTTHSNYTNSLLAISETCDRLSQNSPRASETGVM</sequence>
<comment type="caution">
    <text evidence="2">The sequence shown here is derived from an EMBL/GenBank/DDBJ whole genome shotgun (WGS) entry which is preliminary data.</text>
</comment>
<feature type="region of interest" description="Disordered" evidence="1">
    <location>
        <begin position="1"/>
        <end position="35"/>
    </location>
</feature>
<dbReference type="Proteomes" id="UP001516400">
    <property type="component" value="Unassembled WGS sequence"/>
</dbReference>